<evidence type="ECO:0000256" key="1">
    <source>
        <dbReference type="SAM" id="MobiDB-lite"/>
    </source>
</evidence>
<keyword evidence="2" id="KW-0472">Membrane</keyword>
<comment type="caution">
    <text evidence="3">The sequence shown here is derived from an EMBL/GenBank/DDBJ whole genome shotgun (WGS) entry which is preliminary data.</text>
</comment>
<dbReference type="Proteomes" id="UP000023152">
    <property type="component" value="Unassembled WGS sequence"/>
</dbReference>
<proteinExistence type="predicted"/>
<evidence type="ECO:0000256" key="2">
    <source>
        <dbReference type="SAM" id="Phobius"/>
    </source>
</evidence>
<organism evidence="3 4">
    <name type="scientific">Reticulomyxa filosa</name>
    <dbReference type="NCBI Taxonomy" id="46433"/>
    <lineage>
        <taxon>Eukaryota</taxon>
        <taxon>Sar</taxon>
        <taxon>Rhizaria</taxon>
        <taxon>Retaria</taxon>
        <taxon>Foraminifera</taxon>
        <taxon>Monothalamids</taxon>
        <taxon>Reticulomyxidae</taxon>
        <taxon>Reticulomyxa</taxon>
    </lineage>
</organism>
<name>X6L9P4_RETFI</name>
<feature type="region of interest" description="Disordered" evidence="1">
    <location>
        <begin position="88"/>
        <end position="117"/>
    </location>
</feature>
<keyword evidence="2" id="KW-0812">Transmembrane</keyword>
<feature type="transmembrane region" description="Helical" evidence="2">
    <location>
        <begin position="141"/>
        <end position="160"/>
    </location>
</feature>
<dbReference type="AlphaFoldDB" id="X6L9P4"/>
<feature type="compositionally biased region" description="Polar residues" evidence="1">
    <location>
        <begin position="101"/>
        <end position="117"/>
    </location>
</feature>
<gene>
    <name evidence="3" type="ORF">RFI_40105</name>
</gene>
<evidence type="ECO:0000313" key="3">
    <source>
        <dbReference type="EMBL" id="ETN97424.1"/>
    </source>
</evidence>
<accession>X6L9P4</accession>
<keyword evidence="2" id="KW-1133">Transmembrane helix</keyword>
<keyword evidence="4" id="KW-1185">Reference proteome</keyword>
<evidence type="ECO:0000313" key="4">
    <source>
        <dbReference type="Proteomes" id="UP000023152"/>
    </source>
</evidence>
<feature type="transmembrane region" description="Helical" evidence="2">
    <location>
        <begin position="56"/>
        <end position="81"/>
    </location>
</feature>
<dbReference type="EMBL" id="ASPP01049767">
    <property type="protein sequence ID" value="ETN97424.1"/>
    <property type="molecule type" value="Genomic_DNA"/>
</dbReference>
<sequence>MHKNLHERSLRYQQLERWAFKTSEKLAKWKIVETVSTKYLQVNPVNVPFVTLETVIFYNLLLIPVFFPVNMISTIAIISLYRRHNKSNGGSDSSSGAGNATTNTNHGASGPSNSSHVSSKKAFVQYDTTLTSFLYLLVNDFMVYTFFFCLSLFSLSHPLLQKKKNKKMCPLKKSFFLTLLFAANRKVIDRWKLLPIYRQMHPANDLKWEEVISQLICDRKNIWGSGTNGQTWTPHMIVDVVQSLCFGLHP</sequence>
<feature type="compositionally biased region" description="Low complexity" evidence="1">
    <location>
        <begin position="88"/>
        <end position="100"/>
    </location>
</feature>
<protein>
    <submittedName>
        <fullName evidence="3">Uncharacterized protein</fullName>
    </submittedName>
</protein>
<reference evidence="3 4" key="1">
    <citation type="journal article" date="2013" name="Curr. Biol.">
        <title>The Genome of the Foraminiferan Reticulomyxa filosa.</title>
        <authorList>
            <person name="Glockner G."/>
            <person name="Hulsmann N."/>
            <person name="Schleicher M."/>
            <person name="Noegel A.A."/>
            <person name="Eichinger L."/>
            <person name="Gallinger C."/>
            <person name="Pawlowski J."/>
            <person name="Sierra R."/>
            <person name="Euteneuer U."/>
            <person name="Pillet L."/>
            <person name="Moustafa A."/>
            <person name="Platzer M."/>
            <person name="Groth M."/>
            <person name="Szafranski K."/>
            <person name="Schliwa M."/>
        </authorList>
    </citation>
    <scope>NUCLEOTIDE SEQUENCE [LARGE SCALE GENOMIC DNA]</scope>
</reference>